<proteinExistence type="predicted"/>
<name>A0A7W6XZ32_9HYPH</name>
<dbReference type="Proteomes" id="UP000533724">
    <property type="component" value="Unassembled WGS sequence"/>
</dbReference>
<dbReference type="AlphaFoldDB" id="A0A7W6XZ32"/>
<protein>
    <submittedName>
        <fullName evidence="1">Uncharacterized protein</fullName>
    </submittedName>
</protein>
<evidence type="ECO:0000313" key="2">
    <source>
        <dbReference type="Proteomes" id="UP000533724"/>
    </source>
</evidence>
<reference evidence="1 2" key="1">
    <citation type="submission" date="2020-08" db="EMBL/GenBank/DDBJ databases">
        <title>Genomic Encyclopedia of Type Strains, Phase IV (KMG-V): Genome sequencing to study the core and pangenomes of soil and plant-associated prokaryotes.</title>
        <authorList>
            <person name="Whitman W."/>
        </authorList>
    </citation>
    <scope>NUCLEOTIDE SEQUENCE [LARGE SCALE GENOMIC DNA]</scope>
    <source>
        <strain evidence="1 2">SEMIA 414</strain>
    </source>
</reference>
<gene>
    <name evidence="1" type="ORF">GGE15_004682</name>
</gene>
<evidence type="ECO:0000313" key="1">
    <source>
        <dbReference type="EMBL" id="MBB4441399.1"/>
    </source>
</evidence>
<accession>A0A7W6XZ32</accession>
<sequence>MSEKLATNIAMEVNAAISRIMSVIGLSFTRYVFNLFHVCSVVNRNLFLLCCIQKCRDVPLRIAGSQYLMR</sequence>
<comment type="caution">
    <text evidence="1">The sequence shown here is derived from an EMBL/GenBank/DDBJ whole genome shotgun (WGS) entry which is preliminary data.</text>
</comment>
<dbReference type="EMBL" id="JACIHI010000011">
    <property type="protein sequence ID" value="MBB4441399.1"/>
    <property type="molecule type" value="Genomic_DNA"/>
</dbReference>
<organism evidence="1 2">
    <name type="scientific">Rhizobium esperanzae</name>
    <dbReference type="NCBI Taxonomy" id="1967781"/>
    <lineage>
        <taxon>Bacteria</taxon>
        <taxon>Pseudomonadati</taxon>
        <taxon>Pseudomonadota</taxon>
        <taxon>Alphaproteobacteria</taxon>
        <taxon>Hyphomicrobiales</taxon>
        <taxon>Rhizobiaceae</taxon>
        <taxon>Rhizobium/Agrobacterium group</taxon>
        <taxon>Rhizobium</taxon>
    </lineage>
</organism>